<dbReference type="InterPro" id="IPR009057">
    <property type="entry name" value="Homeodomain-like_sf"/>
</dbReference>
<evidence type="ECO:0000256" key="3">
    <source>
        <dbReference type="ARBA" id="ARBA00023242"/>
    </source>
</evidence>
<feature type="DNA-binding region" description="Homeobox" evidence="4">
    <location>
        <begin position="121"/>
        <end position="183"/>
    </location>
</feature>
<keyword evidence="2 4" id="KW-0371">Homeobox</keyword>
<dbReference type="SMART" id="SM00389">
    <property type="entry name" value="HOX"/>
    <property type="match status" value="1"/>
</dbReference>
<protein>
    <recommendedName>
        <fullName evidence="5">Homeobox domain-containing protein</fullName>
    </recommendedName>
</protein>
<accession>A0A3F2RED3</accession>
<dbReference type="AlphaFoldDB" id="A0A3F2RED3"/>
<dbReference type="SUPFAM" id="SSF46689">
    <property type="entry name" value="Homeodomain-like"/>
    <property type="match status" value="1"/>
</dbReference>
<dbReference type="InterPro" id="IPR008422">
    <property type="entry name" value="KN_HD"/>
</dbReference>
<dbReference type="InterPro" id="IPR050224">
    <property type="entry name" value="TALE_homeobox"/>
</dbReference>
<dbReference type="PANTHER" id="PTHR11850">
    <property type="entry name" value="HOMEOBOX PROTEIN TRANSCRIPTION FACTORS"/>
    <property type="match status" value="1"/>
</dbReference>
<gene>
    <name evidence="6" type="ORF">BBP00_00008919</name>
</gene>
<evidence type="ECO:0000259" key="5">
    <source>
        <dbReference type="PROSITE" id="PS50071"/>
    </source>
</evidence>
<keyword evidence="3 4" id="KW-0539">Nucleus</keyword>
<dbReference type="Gene3D" id="1.10.10.60">
    <property type="entry name" value="Homeodomain-like"/>
    <property type="match status" value="1"/>
</dbReference>
<reference evidence="6 7" key="1">
    <citation type="submission" date="2018-07" db="EMBL/GenBank/DDBJ databases">
        <title>Genome sequencing of oomycete isolates from Chile give support for New Zealand origin for Phytophthora kernoviae and make available the first Nothophytophthora sp. genome.</title>
        <authorList>
            <person name="Studholme D.J."/>
            <person name="Sanfuentes E."/>
            <person name="Panda P."/>
            <person name="Hill R."/>
            <person name="Sambles C."/>
            <person name="Grant M."/>
            <person name="Williams N.M."/>
            <person name="Mcdougal R.L."/>
        </authorList>
    </citation>
    <scope>NUCLEOTIDE SEQUENCE [LARGE SCALE GENOMIC DNA]</scope>
    <source>
        <strain evidence="6">Chile6</strain>
    </source>
</reference>
<keyword evidence="1 4" id="KW-0238">DNA-binding</keyword>
<feature type="domain" description="Homeobox" evidence="5">
    <location>
        <begin position="119"/>
        <end position="182"/>
    </location>
</feature>
<evidence type="ECO:0000256" key="1">
    <source>
        <dbReference type="ARBA" id="ARBA00023125"/>
    </source>
</evidence>
<evidence type="ECO:0000313" key="7">
    <source>
        <dbReference type="Proteomes" id="UP000277300"/>
    </source>
</evidence>
<dbReference type="OrthoDB" id="10056939at2759"/>
<evidence type="ECO:0000256" key="4">
    <source>
        <dbReference type="PROSITE-ProRule" id="PRU00108"/>
    </source>
</evidence>
<dbReference type="GO" id="GO:0003677">
    <property type="term" value="F:DNA binding"/>
    <property type="evidence" value="ECO:0007669"/>
    <property type="project" value="UniProtKB-UniRule"/>
</dbReference>
<dbReference type="GO" id="GO:0005634">
    <property type="term" value="C:nucleus"/>
    <property type="evidence" value="ECO:0007669"/>
    <property type="project" value="UniProtKB-SubCell"/>
</dbReference>
<name>A0A3F2RED3_9STRA</name>
<evidence type="ECO:0000313" key="6">
    <source>
        <dbReference type="EMBL" id="RLN54473.1"/>
    </source>
</evidence>
<dbReference type="EMBL" id="MBDO02000510">
    <property type="protein sequence ID" value="RLN54473.1"/>
    <property type="molecule type" value="Genomic_DNA"/>
</dbReference>
<organism evidence="6 7">
    <name type="scientific">Phytophthora kernoviae</name>
    <dbReference type="NCBI Taxonomy" id="325452"/>
    <lineage>
        <taxon>Eukaryota</taxon>
        <taxon>Sar</taxon>
        <taxon>Stramenopiles</taxon>
        <taxon>Oomycota</taxon>
        <taxon>Peronosporomycetes</taxon>
        <taxon>Peronosporales</taxon>
        <taxon>Peronosporaceae</taxon>
        <taxon>Phytophthora</taxon>
    </lineage>
</organism>
<dbReference type="CDD" id="cd00086">
    <property type="entry name" value="homeodomain"/>
    <property type="match status" value="1"/>
</dbReference>
<dbReference type="Pfam" id="PF05920">
    <property type="entry name" value="Homeobox_KN"/>
    <property type="match status" value="1"/>
</dbReference>
<comment type="subcellular location">
    <subcellularLocation>
        <location evidence="4">Nucleus</location>
    </subcellularLocation>
</comment>
<sequence>MSATTQLPASMEEAKVQVERTRKRLFDDKLFQQNESFRRLVTFANNPVLESSLGVVDPFEAAIKLLPTATRGHRGVESVHDGFSGDGSSRSPYTETLSLQSLARAMSAVVEDPTLAARNSLPKKRSSLSKMAKTLMREWFEENLHHPYPTEEEKEWLASQGGITLEQVNNWFINTRGRKWKPMLNRLMAEKQAGDCKLYDKMVEKIEEPYHREF</sequence>
<dbReference type="GO" id="GO:0006355">
    <property type="term" value="P:regulation of DNA-templated transcription"/>
    <property type="evidence" value="ECO:0007669"/>
    <property type="project" value="InterPro"/>
</dbReference>
<dbReference type="InterPro" id="IPR001356">
    <property type="entry name" value="HD"/>
</dbReference>
<evidence type="ECO:0000256" key="2">
    <source>
        <dbReference type="ARBA" id="ARBA00023155"/>
    </source>
</evidence>
<dbReference type="Proteomes" id="UP000277300">
    <property type="component" value="Unassembled WGS sequence"/>
</dbReference>
<comment type="caution">
    <text evidence="6">The sequence shown here is derived from an EMBL/GenBank/DDBJ whole genome shotgun (WGS) entry which is preliminary data.</text>
</comment>
<proteinExistence type="predicted"/>
<dbReference type="PROSITE" id="PS50071">
    <property type="entry name" value="HOMEOBOX_2"/>
    <property type="match status" value="1"/>
</dbReference>